<accession>A0ABW1V2A0</accession>
<sequence>MNMEQQTATKAIATPQEERLQSTEHVTSDNQNELPPITGSRQWKSLYQAISSYAKDIKAHSKR</sequence>
<feature type="region of interest" description="Disordered" evidence="1">
    <location>
        <begin position="1"/>
        <end position="39"/>
    </location>
</feature>
<organism evidence="2 3">
    <name type="scientific">Paenibacillus septentrionalis</name>
    <dbReference type="NCBI Taxonomy" id="429342"/>
    <lineage>
        <taxon>Bacteria</taxon>
        <taxon>Bacillati</taxon>
        <taxon>Bacillota</taxon>
        <taxon>Bacilli</taxon>
        <taxon>Bacillales</taxon>
        <taxon>Paenibacillaceae</taxon>
        <taxon>Paenibacillus</taxon>
    </lineage>
</organism>
<comment type="caution">
    <text evidence="2">The sequence shown here is derived from an EMBL/GenBank/DDBJ whole genome shotgun (WGS) entry which is preliminary data.</text>
</comment>
<dbReference type="EMBL" id="JBHSTE010000002">
    <property type="protein sequence ID" value="MFC6332593.1"/>
    <property type="molecule type" value="Genomic_DNA"/>
</dbReference>
<reference evidence="3" key="1">
    <citation type="journal article" date="2019" name="Int. J. Syst. Evol. Microbiol.">
        <title>The Global Catalogue of Microorganisms (GCM) 10K type strain sequencing project: providing services to taxonomists for standard genome sequencing and annotation.</title>
        <authorList>
            <consortium name="The Broad Institute Genomics Platform"/>
            <consortium name="The Broad Institute Genome Sequencing Center for Infectious Disease"/>
            <person name="Wu L."/>
            <person name="Ma J."/>
        </authorList>
    </citation>
    <scope>NUCLEOTIDE SEQUENCE [LARGE SCALE GENOMIC DNA]</scope>
    <source>
        <strain evidence="3">PCU 280</strain>
    </source>
</reference>
<evidence type="ECO:0000256" key="1">
    <source>
        <dbReference type="SAM" id="MobiDB-lite"/>
    </source>
</evidence>
<dbReference type="RefSeq" id="WP_379233119.1">
    <property type="nucleotide sequence ID" value="NZ_JBHSTE010000002.1"/>
</dbReference>
<protein>
    <submittedName>
        <fullName evidence="2">Uncharacterized protein</fullName>
    </submittedName>
</protein>
<evidence type="ECO:0000313" key="2">
    <source>
        <dbReference type="EMBL" id="MFC6332593.1"/>
    </source>
</evidence>
<gene>
    <name evidence="2" type="ORF">ACFP56_08135</name>
</gene>
<feature type="compositionally biased region" description="Polar residues" evidence="1">
    <location>
        <begin position="23"/>
        <end position="39"/>
    </location>
</feature>
<keyword evidence="3" id="KW-1185">Reference proteome</keyword>
<dbReference type="Proteomes" id="UP001596233">
    <property type="component" value="Unassembled WGS sequence"/>
</dbReference>
<evidence type="ECO:0000313" key="3">
    <source>
        <dbReference type="Proteomes" id="UP001596233"/>
    </source>
</evidence>
<name>A0ABW1V2A0_9BACL</name>
<proteinExistence type="predicted"/>